<reference evidence="20" key="1">
    <citation type="submission" date="2021-01" db="UniProtKB">
        <authorList>
            <consortium name="EnsemblMetazoa"/>
        </authorList>
    </citation>
    <scope>IDENTIFICATION</scope>
</reference>
<evidence type="ECO:0000256" key="10">
    <source>
        <dbReference type="ARBA" id="ARBA00023136"/>
    </source>
</evidence>
<dbReference type="GO" id="GO:0008081">
    <property type="term" value="F:phosphoric diester hydrolase activity"/>
    <property type="evidence" value="ECO:0007669"/>
    <property type="project" value="InterPro"/>
</dbReference>
<dbReference type="AlphaFoldDB" id="A0A7M7KWF5"/>
<accession>A0A7M7KWF5</accession>
<dbReference type="GeneID" id="111254278"/>
<keyword evidence="5" id="KW-0479">Metal-binding</keyword>
<evidence type="ECO:0000259" key="19">
    <source>
        <dbReference type="PROSITE" id="PS51704"/>
    </source>
</evidence>
<dbReference type="Pfam" id="PF03009">
    <property type="entry name" value="GDPD"/>
    <property type="match status" value="1"/>
</dbReference>
<evidence type="ECO:0000256" key="5">
    <source>
        <dbReference type="ARBA" id="ARBA00022723"/>
    </source>
</evidence>
<comment type="similarity">
    <text evidence="3">Belongs to the glycerophosphoryl diester phosphodiesterase family.</text>
</comment>
<evidence type="ECO:0000256" key="7">
    <source>
        <dbReference type="ARBA" id="ARBA00022842"/>
    </source>
</evidence>
<comment type="catalytic activity">
    <reaction evidence="15">
        <text>N-hexadecanoyl-1-(9Z-octadecenoyl)-sn-glycero-3-phosphoethanolamine + H2O = N-hexadecanoylethanolamine + 1-(9Z-octadecenoyl)-sn-glycero-3-phosphate + H(+)</text>
        <dbReference type="Rhea" id="RHEA:53168"/>
        <dbReference type="ChEBI" id="CHEBI:15377"/>
        <dbReference type="ChEBI" id="CHEBI:15378"/>
        <dbReference type="ChEBI" id="CHEBI:71464"/>
        <dbReference type="ChEBI" id="CHEBI:74544"/>
        <dbReference type="ChEBI" id="CHEBI:85217"/>
    </reaction>
    <physiologicalReaction direction="left-to-right" evidence="15">
        <dbReference type="Rhea" id="RHEA:53169"/>
    </physiologicalReaction>
</comment>
<dbReference type="PANTHER" id="PTHR42758:SF2">
    <property type="entry name" value="PHOSPHATIDYLGLYCEROL PHOSPHOLIPASE C"/>
    <property type="match status" value="1"/>
</dbReference>
<feature type="domain" description="GP-PDE" evidence="19">
    <location>
        <begin position="49"/>
        <end position="326"/>
    </location>
</feature>
<dbReference type="RefSeq" id="XP_022670685.1">
    <property type="nucleotide sequence ID" value="XM_022814950.1"/>
</dbReference>
<keyword evidence="9" id="KW-0443">Lipid metabolism</keyword>
<dbReference type="Gene3D" id="3.20.20.190">
    <property type="entry name" value="Phosphatidylinositol (PI) phosphodiesterase"/>
    <property type="match status" value="1"/>
</dbReference>
<comment type="subcellular location">
    <subcellularLocation>
        <location evidence="2">Membrane</location>
    </subcellularLocation>
</comment>
<keyword evidence="6" id="KW-0378">Hydrolase</keyword>
<dbReference type="EnsemblMetazoa" id="XM_022814950">
    <property type="protein sequence ID" value="XP_022670685"/>
    <property type="gene ID" value="LOC111254278"/>
</dbReference>
<dbReference type="GO" id="GO:0005789">
    <property type="term" value="C:endoplasmic reticulum membrane"/>
    <property type="evidence" value="ECO:0007669"/>
    <property type="project" value="TreeGrafter"/>
</dbReference>
<evidence type="ECO:0000256" key="11">
    <source>
        <dbReference type="ARBA" id="ARBA00023157"/>
    </source>
</evidence>
<dbReference type="CDD" id="cd08612">
    <property type="entry name" value="GDPD_GDE4"/>
    <property type="match status" value="1"/>
</dbReference>
<feature type="transmembrane region" description="Helical" evidence="18">
    <location>
        <begin position="6"/>
        <end position="33"/>
    </location>
</feature>
<dbReference type="GO" id="GO:0046872">
    <property type="term" value="F:metal ion binding"/>
    <property type="evidence" value="ECO:0007669"/>
    <property type="project" value="UniProtKB-KW"/>
</dbReference>
<dbReference type="PANTHER" id="PTHR42758">
    <property type="entry name" value="PHOSPHATIDYLGLYCEROL PHOSPHOLIPASE C"/>
    <property type="match status" value="1"/>
</dbReference>
<keyword evidence="11" id="KW-1015">Disulfide bond</keyword>
<evidence type="ECO:0000256" key="15">
    <source>
        <dbReference type="ARBA" id="ARBA00047538"/>
    </source>
</evidence>
<comment type="catalytic activity">
    <reaction evidence="16">
        <text>1-O-(1Z-octadecenyl)-sn-glycero-3-phospho-N-hexadecanoyl-ethanolamine + H2O = 1-O-(1Z-octadecenyl)-sn-glycero-3-phosphate + N-hexadecanoylethanolamine + H(+)</text>
        <dbReference type="Rhea" id="RHEA:53184"/>
        <dbReference type="ChEBI" id="CHEBI:15377"/>
        <dbReference type="ChEBI" id="CHEBI:15378"/>
        <dbReference type="ChEBI" id="CHEBI:71464"/>
        <dbReference type="ChEBI" id="CHEBI:137009"/>
        <dbReference type="ChEBI" id="CHEBI:137017"/>
    </reaction>
    <physiologicalReaction direction="left-to-right" evidence="16">
        <dbReference type="Rhea" id="RHEA:53185"/>
    </physiologicalReaction>
</comment>
<protein>
    <recommendedName>
        <fullName evidence="19">GP-PDE domain-containing protein</fullName>
    </recommendedName>
</protein>
<comment type="catalytic activity">
    <reaction evidence="17">
        <text>N,1-di-(9Z-octadecenoyl)-sn-glycero-3-phosphoethanolamine + H2O = N-(9Z-octadecenoyl) ethanolamine + 1-(9Z-octadecenoyl)-sn-glycero-3-phosphate + H(+)</text>
        <dbReference type="Rhea" id="RHEA:56460"/>
        <dbReference type="ChEBI" id="CHEBI:15377"/>
        <dbReference type="ChEBI" id="CHEBI:15378"/>
        <dbReference type="ChEBI" id="CHEBI:71466"/>
        <dbReference type="ChEBI" id="CHEBI:74544"/>
        <dbReference type="ChEBI" id="CHEBI:85222"/>
    </reaction>
    <physiologicalReaction direction="left-to-right" evidence="17">
        <dbReference type="Rhea" id="RHEA:56461"/>
    </physiologicalReaction>
</comment>
<evidence type="ECO:0000256" key="8">
    <source>
        <dbReference type="ARBA" id="ARBA00022989"/>
    </source>
</evidence>
<evidence type="ECO:0000256" key="12">
    <source>
        <dbReference type="ARBA" id="ARBA00023239"/>
    </source>
</evidence>
<dbReference type="InterPro" id="IPR052271">
    <property type="entry name" value="GDPD-Related"/>
</dbReference>
<dbReference type="InParanoid" id="A0A7M7KWF5"/>
<dbReference type="PROSITE" id="PS51704">
    <property type="entry name" value="GP_PDE"/>
    <property type="match status" value="1"/>
</dbReference>
<name>A0A7M7KWF5_VARDE</name>
<feature type="transmembrane region" description="Helical" evidence="18">
    <location>
        <begin position="212"/>
        <end position="234"/>
    </location>
</feature>
<evidence type="ECO:0000256" key="16">
    <source>
        <dbReference type="ARBA" id="ARBA00048580"/>
    </source>
</evidence>
<comment type="catalytic activity">
    <reaction evidence="14">
        <text>N-(5Z,8Z,11Z,14Z-eicosatetraenoyl)-1-(9Z-octadecenoyl)-sn-glycero-3-phosphoethanolamine + H2O = N-(5Z,8Z,11Z,14Z-eicosatetraenoyl)-ethanolamine + 1-(9Z-octadecenoyl)-sn-glycero-3-phosphate + H(+)</text>
        <dbReference type="Rhea" id="RHEA:45544"/>
        <dbReference type="ChEBI" id="CHEBI:2700"/>
        <dbReference type="ChEBI" id="CHEBI:15377"/>
        <dbReference type="ChEBI" id="CHEBI:15378"/>
        <dbReference type="ChEBI" id="CHEBI:74544"/>
        <dbReference type="ChEBI" id="CHEBI:85223"/>
    </reaction>
    <physiologicalReaction direction="left-to-right" evidence="14">
        <dbReference type="Rhea" id="RHEA:45545"/>
    </physiologicalReaction>
</comment>
<evidence type="ECO:0000256" key="2">
    <source>
        <dbReference type="ARBA" id="ARBA00004370"/>
    </source>
</evidence>
<evidence type="ECO:0000313" key="21">
    <source>
        <dbReference type="Proteomes" id="UP000594260"/>
    </source>
</evidence>
<evidence type="ECO:0000256" key="9">
    <source>
        <dbReference type="ARBA" id="ARBA00023098"/>
    </source>
</evidence>
<evidence type="ECO:0000313" key="20">
    <source>
        <dbReference type="EnsemblMetazoa" id="XP_022670685"/>
    </source>
</evidence>
<dbReference type="OrthoDB" id="1058301at2759"/>
<dbReference type="Proteomes" id="UP000594260">
    <property type="component" value="Unplaced"/>
</dbReference>
<keyword evidence="12" id="KW-0456">Lyase</keyword>
<evidence type="ECO:0000256" key="17">
    <source>
        <dbReference type="ARBA" id="ARBA00048947"/>
    </source>
</evidence>
<dbReference type="GO" id="GO:0016829">
    <property type="term" value="F:lyase activity"/>
    <property type="evidence" value="ECO:0007669"/>
    <property type="project" value="UniProtKB-KW"/>
</dbReference>
<dbReference type="SUPFAM" id="SSF51695">
    <property type="entry name" value="PLC-like phosphodiesterases"/>
    <property type="match status" value="1"/>
</dbReference>
<sequence>MESETLVAKGSALGCCCWVMLGLTYIFVSIVLLKNPSILHKKKKPKFTCVHISHRGGAFERLENTMEAFEHAVHDCGTDMLEIDVHLTLDKQVVVNHDLSLLRTTGIDKNINQLNYKDFPPLCSSLDVEFMDGKPCNPMREGIDRRIPLLRDVFERFPTIPMNIDIKDNDDELIEAVHSLIEEFGRQELTVWGNISYTVTQKCYKRNPSIPIFFSAARVALLAFFAWTGLLPFVPLRETCLAILHPIALERNSEFRQAAISNRLYWVALKVIDLILMRPFIFDHLRKRGIQVFFWVFNDKEGFARGYELGATGVMTDCPTLLQTYLKHNPHIVTSRKQGANTD</sequence>
<dbReference type="GO" id="GO:0046475">
    <property type="term" value="P:glycerophospholipid catabolic process"/>
    <property type="evidence" value="ECO:0007669"/>
    <property type="project" value="TreeGrafter"/>
</dbReference>
<dbReference type="OMA" id="VHVWTID"/>
<evidence type="ECO:0000256" key="3">
    <source>
        <dbReference type="ARBA" id="ARBA00007277"/>
    </source>
</evidence>
<evidence type="ECO:0000256" key="18">
    <source>
        <dbReference type="SAM" id="Phobius"/>
    </source>
</evidence>
<evidence type="ECO:0000256" key="13">
    <source>
        <dbReference type="ARBA" id="ARBA00036083"/>
    </source>
</evidence>
<dbReference type="KEGG" id="vde:111254278"/>
<keyword evidence="10 18" id="KW-0472">Membrane</keyword>
<comment type="catalytic activity">
    <reaction evidence="13">
        <text>1-O-hexadecyl-sn-glycero-3-phosphocholine + H2O = 1-O-hexadecyl-sn-glycero-3-phosphate + choline + H(+)</text>
        <dbReference type="Rhea" id="RHEA:41143"/>
        <dbReference type="ChEBI" id="CHEBI:15354"/>
        <dbReference type="ChEBI" id="CHEBI:15377"/>
        <dbReference type="ChEBI" id="CHEBI:15378"/>
        <dbReference type="ChEBI" id="CHEBI:64496"/>
        <dbReference type="ChEBI" id="CHEBI:77580"/>
    </reaction>
    <physiologicalReaction direction="left-to-right" evidence="13">
        <dbReference type="Rhea" id="RHEA:41144"/>
    </physiologicalReaction>
</comment>
<keyword evidence="21" id="KW-1185">Reference proteome</keyword>
<keyword evidence="8 18" id="KW-1133">Transmembrane helix</keyword>
<evidence type="ECO:0000256" key="4">
    <source>
        <dbReference type="ARBA" id="ARBA00022692"/>
    </source>
</evidence>
<dbReference type="InterPro" id="IPR017946">
    <property type="entry name" value="PLC-like_Pdiesterase_TIM-brl"/>
</dbReference>
<dbReference type="InterPro" id="IPR030395">
    <property type="entry name" value="GP_PDE_dom"/>
</dbReference>
<dbReference type="GO" id="GO:0004622">
    <property type="term" value="F:phosphatidylcholine lysophospholipase activity"/>
    <property type="evidence" value="ECO:0007669"/>
    <property type="project" value="TreeGrafter"/>
</dbReference>
<evidence type="ECO:0000256" key="1">
    <source>
        <dbReference type="ARBA" id="ARBA00000110"/>
    </source>
</evidence>
<comment type="catalytic activity">
    <reaction evidence="1">
        <text>an N-(acyl)-sphingosylphosphoethanolamine = an N-(acyl)-sphingosyl-1,3-cyclic phosphate + ethanolamine</text>
        <dbReference type="Rhea" id="RHEA:60648"/>
        <dbReference type="ChEBI" id="CHEBI:57603"/>
        <dbReference type="ChEBI" id="CHEBI:143891"/>
        <dbReference type="ChEBI" id="CHEBI:143892"/>
    </reaction>
</comment>
<keyword evidence="4 18" id="KW-0812">Transmembrane</keyword>
<evidence type="ECO:0000256" key="6">
    <source>
        <dbReference type="ARBA" id="ARBA00022801"/>
    </source>
</evidence>
<keyword evidence="7" id="KW-0460">Magnesium</keyword>
<proteinExistence type="inferred from homology"/>
<evidence type="ECO:0000256" key="14">
    <source>
        <dbReference type="ARBA" id="ARBA00047392"/>
    </source>
</evidence>
<organism evidence="20 21">
    <name type="scientific">Varroa destructor</name>
    <name type="common">Honeybee mite</name>
    <dbReference type="NCBI Taxonomy" id="109461"/>
    <lineage>
        <taxon>Eukaryota</taxon>
        <taxon>Metazoa</taxon>
        <taxon>Ecdysozoa</taxon>
        <taxon>Arthropoda</taxon>
        <taxon>Chelicerata</taxon>
        <taxon>Arachnida</taxon>
        <taxon>Acari</taxon>
        <taxon>Parasitiformes</taxon>
        <taxon>Mesostigmata</taxon>
        <taxon>Gamasina</taxon>
        <taxon>Dermanyssoidea</taxon>
        <taxon>Varroidae</taxon>
        <taxon>Varroa</taxon>
    </lineage>
</organism>